<evidence type="ECO:0000256" key="1">
    <source>
        <dbReference type="ARBA" id="ARBA00004651"/>
    </source>
</evidence>
<dbReference type="Proteomes" id="UP000035159">
    <property type="component" value="Chromosome"/>
</dbReference>
<comment type="subcellular location">
    <subcellularLocation>
        <location evidence="1 7">Cell membrane</location>
        <topology evidence="1 7">Multi-pass membrane protein</topology>
    </subcellularLocation>
</comment>
<evidence type="ECO:0000256" key="2">
    <source>
        <dbReference type="ARBA" id="ARBA00022448"/>
    </source>
</evidence>
<keyword evidence="6 7" id="KW-0472">Membrane</keyword>
<dbReference type="EMBL" id="CP011232">
    <property type="protein sequence ID" value="AKI97753.1"/>
    <property type="molecule type" value="Genomic_DNA"/>
</dbReference>
<dbReference type="GO" id="GO:0055085">
    <property type="term" value="P:transmembrane transport"/>
    <property type="evidence" value="ECO:0007669"/>
    <property type="project" value="InterPro"/>
</dbReference>
<dbReference type="Pfam" id="PF00528">
    <property type="entry name" value="BPD_transp_1"/>
    <property type="match status" value="1"/>
</dbReference>
<protein>
    <submittedName>
        <fullName evidence="9">Sugar ABC transporter permease</fullName>
    </submittedName>
</protein>
<feature type="transmembrane region" description="Helical" evidence="7">
    <location>
        <begin position="237"/>
        <end position="256"/>
    </location>
</feature>
<feature type="transmembrane region" description="Helical" evidence="7">
    <location>
        <begin position="66"/>
        <end position="92"/>
    </location>
</feature>
<dbReference type="Gene3D" id="1.10.3720.10">
    <property type="entry name" value="MetI-like"/>
    <property type="match status" value="1"/>
</dbReference>
<dbReference type="RefSeq" id="WP_047754888.1">
    <property type="nucleotide sequence ID" value="NZ_CAJUHA010000023.1"/>
</dbReference>
<evidence type="ECO:0000256" key="6">
    <source>
        <dbReference type="ARBA" id="ARBA00023136"/>
    </source>
</evidence>
<sequence>MKAKKIVLYVLLFAFAITTLLPLVWTISTSLKTRYATLKYPPEFLPDEVSFSNYTTIFNKYPFGRFLFNSFLVTFSTVFLQVVVAAMAAYAFARFDFKCKELLFMFYIATLMFPFQVKAIPLYLIVRSFGWINTYQGLILPKVFSAFGVFLLRQSILSTPKDYDESAAMDGANHITIFLKIILPLNKGALATLTIFAFMDSWNDYLWPLIVTTTQEMMTIPLGLASLQGRWTTQWNLVSAGTVVSIIPILIVYIVAQKWFIEGISATGLKG</sequence>
<comment type="similarity">
    <text evidence="7">Belongs to the binding-protein-dependent transport system permease family.</text>
</comment>
<dbReference type="CDD" id="cd06261">
    <property type="entry name" value="TM_PBP2"/>
    <property type="match status" value="1"/>
</dbReference>
<keyword evidence="2 7" id="KW-0813">Transport</keyword>
<keyword evidence="3" id="KW-1003">Cell membrane</keyword>
<dbReference type="InterPro" id="IPR000515">
    <property type="entry name" value="MetI-like"/>
</dbReference>
<reference evidence="9 10" key="1">
    <citation type="submission" date="2015-04" db="EMBL/GenBank/DDBJ databases">
        <title>Complete Genome Sequence of Kosmotoga pacifica SLHLJ1.</title>
        <authorList>
            <person name="Jiang L.J."/>
            <person name="Shao Z.Z."/>
            <person name="Jebbar M."/>
        </authorList>
    </citation>
    <scope>NUCLEOTIDE SEQUENCE [LARGE SCALE GENOMIC DNA]</scope>
    <source>
        <strain evidence="9 10">SLHLJ1</strain>
    </source>
</reference>
<dbReference type="PANTHER" id="PTHR43744:SF12">
    <property type="entry name" value="ABC TRANSPORTER PERMEASE PROTEIN MG189-RELATED"/>
    <property type="match status" value="1"/>
</dbReference>
<proteinExistence type="inferred from homology"/>
<evidence type="ECO:0000259" key="8">
    <source>
        <dbReference type="PROSITE" id="PS50928"/>
    </source>
</evidence>
<evidence type="ECO:0000313" key="10">
    <source>
        <dbReference type="Proteomes" id="UP000035159"/>
    </source>
</evidence>
<dbReference type="SUPFAM" id="SSF161098">
    <property type="entry name" value="MetI-like"/>
    <property type="match status" value="1"/>
</dbReference>
<dbReference type="PATRIC" id="fig|1330330.3.peg.1605"/>
<dbReference type="GO" id="GO:0005886">
    <property type="term" value="C:plasma membrane"/>
    <property type="evidence" value="ECO:0007669"/>
    <property type="project" value="UniProtKB-SubCell"/>
</dbReference>
<name>A0A0G2ZG10_9BACT</name>
<dbReference type="STRING" id="1330330.IX53_07935"/>
<feature type="transmembrane region" description="Helical" evidence="7">
    <location>
        <begin position="104"/>
        <end position="126"/>
    </location>
</feature>
<evidence type="ECO:0000256" key="3">
    <source>
        <dbReference type="ARBA" id="ARBA00022475"/>
    </source>
</evidence>
<evidence type="ECO:0000256" key="7">
    <source>
        <dbReference type="RuleBase" id="RU363032"/>
    </source>
</evidence>
<dbReference type="PROSITE" id="PS50928">
    <property type="entry name" value="ABC_TM1"/>
    <property type="match status" value="1"/>
</dbReference>
<organism evidence="9 10">
    <name type="scientific">Kosmotoga pacifica</name>
    <dbReference type="NCBI Taxonomy" id="1330330"/>
    <lineage>
        <taxon>Bacteria</taxon>
        <taxon>Thermotogati</taxon>
        <taxon>Thermotogota</taxon>
        <taxon>Thermotogae</taxon>
        <taxon>Kosmotogales</taxon>
        <taxon>Kosmotogaceae</taxon>
        <taxon>Kosmotoga</taxon>
    </lineage>
</organism>
<feature type="transmembrane region" description="Helical" evidence="7">
    <location>
        <begin position="177"/>
        <end position="199"/>
    </location>
</feature>
<dbReference type="AlphaFoldDB" id="A0A0G2ZG10"/>
<feature type="transmembrane region" description="Helical" evidence="7">
    <location>
        <begin position="138"/>
        <end position="156"/>
    </location>
</feature>
<dbReference type="InterPro" id="IPR035906">
    <property type="entry name" value="MetI-like_sf"/>
</dbReference>
<evidence type="ECO:0000256" key="4">
    <source>
        <dbReference type="ARBA" id="ARBA00022692"/>
    </source>
</evidence>
<accession>A0A0G2ZG10</accession>
<evidence type="ECO:0000313" key="9">
    <source>
        <dbReference type="EMBL" id="AKI97753.1"/>
    </source>
</evidence>
<keyword evidence="10" id="KW-1185">Reference proteome</keyword>
<dbReference type="OrthoDB" id="9787837at2"/>
<dbReference type="KEGG" id="kpf:IX53_07935"/>
<dbReference type="PANTHER" id="PTHR43744">
    <property type="entry name" value="ABC TRANSPORTER PERMEASE PROTEIN MG189-RELATED-RELATED"/>
    <property type="match status" value="1"/>
</dbReference>
<keyword evidence="4 7" id="KW-0812">Transmembrane</keyword>
<feature type="domain" description="ABC transmembrane type-1" evidence="8">
    <location>
        <begin position="67"/>
        <end position="256"/>
    </location>
</feature>
<gene>
    <name evidence="9" type="ORF">IX53_07935</name>
</gene>
<evidence type="ECO:0000256" key="5">
    <source>
        <dbReference type="ARBA" id="ARBA00022989"/>
    </source>
</evidence>
<keyword evidence="5 7" id="KW-1133">Transmembrane helix</keyword>